<keyword evidence="4" id="KW-0677">Repeat</keyword>
<proteinExistence type="predicted"/>
<dbReference type="FunFam" id="3.30.160.60:FF:001175">
    <property type="entry name" value="Zinc finger, C2H2 type"/>
    <property type="match status" value="1"/>
</dbReference>
<dbReference type="OrthoDB" id="10046198at2759"/>
<dbReference type="Pfam" id="PF00096">
    <property type="entry name" value="zf-C2H2"/>
    <property type="match status" value="1"/>
</dbReference>
<dbReference type="PANTHER" id="PTHR45993">
    <property type="entry name" value="B-CELL LYMPHOMA/LEUKEMIA 11"/>
    <property type="match status" value="1"/>
</dbReference>
<dbReference type="GO" id="GO:0005634">
    <property type="term" value="C:nucleus"/>
    <property type="evidence" value="ECO:0007669"/>
    <property type="project" value="UniProtKB-SubCell"/>
</dbReference>
<evidence type="ECO:0000256" key="6">
    <source>
        <dbReference type="ARBA" id="ARBA00022833"/>
    </source>
</evidence>
<evidence type="ECO:0000256" key="12">
    <source>
        <dbReference type="SAM" id="MobiDB-lite"/>
    </source>
</evidence>
<dbReference type="Proteomes" id="UP000311919">
    <property type="component" value="Unassembled WGS sequence"/>
</dbReference>
<evidence type="ECO:0000259" key="13">
    <source>
        <dbReference type="PROSITE" id="PS50157"/>
    </source>
</evidence>
<dbReference type="InterPro" id="IPR013087">
    <property type="entry name" value="Znf_C2H2_type"/>
</dbReference>
<dbReference type="InterPro" id="IPR056438">
    <property type="entry name" value="Znf-C2H2_CTCF"/>
</dbReference>
<comment type="subcellular location">
    <subcellularLocation>
        <location evidence="1">Nucleus</location>
    </subcellularLocation>
</comment>
<evidence type="ECO:0000256" key="4">
    <source>
        <dbReference type="ARBA" id="ARBA00022737"/>
    </source>
</evidence>
<dbReference type="GO" id="GO:0008270">
    <property type="term" value="F:zinc ion binding"/>
    <property type="evidence" value="ECO:0007669"/>
    <property type="project" value="UniProtKB-KW"/>
</dbReference>
<keyword evidence="6" id="KW-0862">Zinc</keyword>
<keyword evidence="2" id="KW-1017">Isopeptide bond</keyword>
<evidence type="ECO:0000256" key="3">
    <source>
        <dbReference type="ARBA" id="ARBA00022723"/>
    </source>
</evidence>
<evidence type="ECO:0000256" key="11">
    <source>
        <dbReference type="PROSITE-ProRule" id="PRU00042"/>
    </source>
</evidence>
<keyword evidence="3" id="KW-0479">Metal-binding</keyword>
<evidence type="ECO:0000313" key="14">
    <source>
        <dbReference type="EMBL" id="TNN20101.1"/>
    </source>
</evidence>
<dbReference type="GO" id="GO:0003700">
    <property type="term" value="F:DNA-binding transcription factor activity"/>
    <property type="evidence" value="ECO:0007669"/>
    <property type="project" value="TreeGrafter"/>
</dbReference>
<organism evidence="14 15">
    <name type="scientific">Schistosoma japonicum</name>
    <name type="common">Blood fluke</name>
    <dbReference type="NCBI Taxonomy" id="6182"/>
    <lineage>
        <taxon>Eukaryota</taxon>
        <taxon>Metazoa</taxon>
        <taxon>Spiralia</taxon>
        <taxon>Lophotrochozoa</taxon>
        <taxon>Platyhelminthes</taxon>
        <taxon>Trematoda</taxon>
        <taxon>Digenea</taxon>
        <taxon>Strigeidida</taxon>
        <taxon>Schistosomatoidea</taxon>
        <taxon>Schistosomatidae</taxon>
        <taxon>Schistosoma</taxon>
    </lineage>
</organism>
<dbReference type="GO" id="GO:0006357">
    <property type="term" value="P:regulation of transcription by RNA polymerase II"/>
    <property type="evidence" value="ECO:0007669"/>
    <property type="project" value="TreeGrafter"/>
</dbReference>
<evidence type="ECO:0000256" key="5">
    <source>
        <dbReference type="ARBA" id="ARBA00022771"/>
    </source>
</evidence>
<feature type="compositionally biased region" description="Polar residues" evidence="12">
    <location>
        <begin position="12"/>
        <end position="22"/>
    </location>
</feature>
<dbReference type="EMBL" id="SKCS01000036">
    <property type="protein sequence ID" value="TNN20101.1"/>
    <property type="molecule type" value="Genomic_DNA"/>
</dbReference>
<keyword evidence="8" id="KW-0805">Transcription regulation</keyword>
<feature type="domain" description="C2H2-type" evidence="13">
    <location>
        <begin position="235"/>
        <end position="262"/>
    </location>
</feature>
<evidence type="ECO:0000256" key="9">
    <source>
        <dbReference type="ARBA" id="ARBA00023163"/>
    </source>
</evidence>
<evidence type="ECO:0000256" key="7">
    <source>
        <dbReference type="ARBA" id="ARBA00022843"/>
    </source>
</evidence>
<comment type="caution">
    <text evidence="14">The sequence shown here is derived from an EMBL/GenBank/DDBJ whole genome shotgun (WGS) entry which is preliminary data.</text>
</comment>
<dbReference type="AlphaFoldDB" id="A0A4Z2DU74"/>
<dbReference type="Gene3D" id="3.30.160.60">
    <property type="entry name" value="Classic Zinc Finger"/>
    <property type="match status" value="2"/>
</dbReference>
<keyword evidence="10" id="KW-0539">Nucleus</keyword>
<name>A0A4Z2DU74_SCHJA</name>
<dbReference type="STRING" id="6182.A0A4Z2DU74"/>
<evidence type="ECO:0000256" key="8">
    <source>
        <dbReference type="ARBA" id="ARBA00023015"/>
    </source>
</evidence>
<protein>
    <submittedName>
        <fullName evidence="14">B-cell lymphoma/leukemia 11B</fullName>
    </submittedName>
</protein>
<dbReference type="InterPro" id="IPR036236">
    <property type="entry name" value="Znf_C2H2_sf"/>
</dbReference>
<keyword evidence="15" id="KW-1185">Reference proteome</keyword>
<keyword evidence="5 11" id="KW-0863">Zinc-finger</keyword>
<evidence type="ECO:0000256" key="2">
    <source>
        <dbReference type="ARBA" id="ARBA00022499"/>
    </source>
</evidence>
<dbReference type="GO" id="GO:0000978">
    <property type="term" value="F:RNA polymerase II cis-regulatory region sequence-specific DNA binding"/>
    <property type="evidence" value="ECO:0007669"/>
    <property type="project" value="TreeGrafter"/>
</dbReference>
<evidence type="ECO:0000256" key="1">
    <source>
        <dbReference type="ARBA" id="ARBA00004123"/>
    </source>
</evidence>
<keyword evidence="7" id="KW-0832">Ubl conjugation</keyword>
<keyword evidence="9" id="KW-0804">Transcription</keyword>
<dbReference type="InterPro" id="IPR051497">
    <property type="entry name" value="Dev/Hematopoietic_TF"/>
</dbReference>
<dbReference type="SMART" id="SM00355">
    <property type="entry name" value="ZnF_C2H2"/>
    <property type="match status" value="2"/>
</dbReference>
<dbReference type="PROSITE" id="PS50157">
    <property type="entry name" value="ZINC_FINGER_C2H2_2"/>
    <property type="match status" value="2"/>
</dbReference>
<dbReference type="SUPFAM" id="SSF57667">
    <property type="entry name" value="beta-beta-alpha zinc fingers"/>
    <property type="match status" value="1"/>
</dbReference>
<sequence length="300" mass="35155">MSNKSYHHNIQHKQLNIEQKQSIDSDATSVHSKKLTIIDNLTSNNDKYSSSFINYFNLFNLLYNYLFDNNNNNNNNNNNQKINEETIKSSYPVSSKNDYFIHFESHPNVSSNYVCMTTEKNNNTNALCNHQNSSMHESKVSNDPSLNKNLFHRSNKDKQFIKQHNSRDIPEKLIYSYQHSSNIFDNITNSNILKRQSPKLTSYIRRDICEYCGKIFRNCSNLTVHRRTHTGEKPYHCNLCTYSCAQSSKLTRHMKIHMKQHNKLNVINSLQSMNKSKLTSKHCKNFTTPSNYEHHLEDCN</sequence>
<dbReference type="Pfam" id="PF23611">
    <property type="entry name" value="zf-C2H2_16"/>
    <property type="match status" value="1"/>
</dbReference>
<dbReference type="FunFam" id="3.30.160.60:FF:000046">
    <property type="entry name" value="Putative B-cell lymphoma/leukemia 11A"/>
    <property type="match status" value="1"/>
</dbReference>
<gene>
    <name evidence="14" type="ORF">EWB00_005459</name>
</gene>
<dbReference type="PROSITE" id="PS00028">
    <property type="entry name" value="ZINC_FINGER_C2H2_1"/>
    <property type="match status" value="2"/>
</dbReference>
<feature type="domain" description="C2H2-type" evidence="13">
    <location>
        <begin position="207"/>
        <end position="234"/>
    </location>
</feature>
<feature type="compositionally biased region" description="Basic residues" evidence="12">
    <location>
        <begin position="1"/>
        <end position="11"/>
    </location>
</feature>
<evidence type="ECO:0000256" key="10">
    <source>
        <dbReference type="ARBA" id="ARBA00023242"/>
    </source>
</evidence>
<evidence type="ECO:0000313" key="15">
    <source>
        <dbReference type="Proteomes" id="UP000311919"/>
    </source>
</evidence>
<feature type="region of interest" description="Disordered" evidence="12">
    <location>
        <begin position="1"/>
        <end position="22"/>
    </location>
</feature>
<accession>A0A4Z2DU74</accession>
<dbReference type="PANTHER" id="PTHR45993:SF6">
    <property type="entry name" value="C2H2-TYPE DOMAIN-CONTAINING PROTEIN"/>
    <property type="match status" value="1"/>
</dbReference>
<reference evidence="14 15" key="1">
    <citation type="submission" date="2019-03" db="EMBL/GenBank/DDBJ databases">
        <title>An improved genome assembly of the fluke Schistosoma japonicum.</title>
        <authorList>
            <person name="Hu W."/>
            <person name="Luo F."/>
            <person name="Yin M."/>
            <person name="Mo X."/>
            <person name="Sun C."/>
            <person name="Wu Q."/>
            <person name="Zhu B."/>
            <person name="Xiang M."/>
            <person name="Wang J."/>
            <person name="Wang Y."/>
            <person name="Zhang T."/>
            <person name="Xu B."/>
            <person name="Zheng H."/>
            <person name="Feng Z."/>
        </authorList>
    </citation>
    <scope>NUCLEOTIDE SEQUENCE [LARGE SCALE GENOMIC DNA]</scope>
    <source>
        <strain evidence="14">HuSjv2</strain>
        <tissue evidence="14">Worms</tissue>
    </source>
</reference>